<dbReference type="PANTHER" id="PTHR12126:SF11">
    <property type="entry name" value="NADH DEHYDROGENASE [UBIQUINONE] 1 ALPHA SUBCOMPLEX SUBUNIT 9, MITOCHONDRIAL"/>
    <property type="match status" value="1"/>
</dbReference>
<dbReference type="STRING" id="2903.R1D1X4"/>
<accession>A0A0D3IBI0</accession>
<dbReference type="GeneID" id="17254701"/>
<dbReference type="InterPro" id="IPR051207">
    <property type="entry name" value="ComplexI_NDUFA9_subunit"/>
</dbReference>
<dbReference type="InterPro" id="IPR001509">
    <property type="entry name" value="Epimerase_deHydtase"/>
</dbReference>
<dbReference type="EnsemblProtists" id="EOD08615">
    <property type="protein sequence ID" value="EOD08615"/>
    <property type="gene ID" value="EMIHUDRAFT_438273"/>
</dbReference>
<feature type="domain" description="NAD-dependent epimerase/dehydratase" evidence="1">
    <location>
        <begin position="27"/>
        <end position="236"/>
    </location>
</feature>
<dbReference type="Pfam" id="PF01370">
    <property type="entry name" value="Epimerase"/>
    <property type="match status" value="1"/>
</dbReference>
<reference evidence="2" key="2">
    <citation type="submission" date="2024-10" db="UniProtKB">
        <authorList>
            <consortium name="EnsemblProtists"/>
        </authorList>
    </citation>
    <scope>IDENTIFICATION</scope>
</reference>
<sequence length="347" mass="36805">MATLPAAVLSTRGAMKQGRSSFSGHRITILGAGGFMGRYVTSRLGAVGCQMVLPYRGDELYMRHLKPMADLGAISFVKYSIRRLEDVEKVVAGSDVVINLIGLKSETKRWSYQDVNVTFPAVLGEVCTDHGVGRLIHLSALGAATDVDCGWLRSKALGEAAVKDAFPLATVLRPATCFGEEDKTFLNSKAKLCRHLPAFPLVDGGGARAQPVFVDDVAKAVVSAVCDPSTAGKTYSLAGPGIYTQAELAQIVFDGIGDESTAISVPKAAAIAAASATAMLPDPWMWPDLVKLEAVDTILANEPTGTGTLADLGVSATSMDPFAPRQMFVYKKKSPFIDDTVHVREPS</sequence>
<keyword evidence="3" id="KW-1185">Reference proteome</keyword>
<dbReference type="OMA" id="DMKYDPI"/>
<proteinExistence type="predicted"/>
<dbReference type="AlphaFoldDB" id="A0A0D3IBI0"/>
<name>A0A0D3IBI0_EMIH1</name>
<dbReference type="GO" id="GO:0044877">
    <property type="term" value="F:protein-containing complex binding"/>
    <property type="evidence" value="ECO:0007669"/>
    <property type="project" value="TreeGrafter"/>
</dbReference>
<reference evidence="3" key="1">
    <citation type="journal article" date="2013" name="Nature">
        <title>Pan genome of the phytoplankton Emiliania underpins its global distribution.</title>
        <authorList>
            <person name="Read B.A."/>
            <person name="Kegel J."/>
            <person name="Klute M.J."/>
            <person name="Kuo A."/>
            <person name="Lefebvre S.C."/>
            <person name="Maumus F."/>
            <person name="Mayer C."/>
            <person name="Miller J."/>
            <person name="Monier A."/>
            <person name="Salamov A."/>
            <person name="Young J."/>
            <person name="Aguilar M."/>
            <person name="Claverie J.M."/>
            <person name="Frickenhaus S."/>
            <person name="Gonzalez K."/>
            <person name="Herman E.K."/>
            <person name="Lin Y.C."/>
            <person name="Napier J."/>
            <person name="Ogata H."/>
            <person name="Sarno A.F."/>
            <person name="Shmutz J."/>
            <person name="Schroeder D."/>
            <person name="de Vargas C."/>
            <person name="Verret F."/>
            <person name="von Dassow P."/>
            <person name="Valentin K."/>
            <person name="Van de Peer Y."/>
            <person name="Wheeler G."/>
            <person name="Dacks J.B."/>
            <person name="Delwiche C.F."/>
            <person name="Dyhrman S.T."/>
            <person name="Glockner G."/>
            <person name="John U."/>
            <person name="Richards T."/>
            <person name="Worden A.Z."/>
            <person name="Zhang X."/>
            <person name="Grigoriev I.V."/>
            <person name="Allen A.E."/>
            <person name="Bidle K."/>
            <person name="Borodovsky M."/>
            <person name="Bowler C."/>
            <person name="Brownlee C."/>
            <person name="Cock J.M."/>
            <person name="Elias M."/>
            <person name="Gladyshev V.N."/>
            <person name="Groth M."/>
            <person name="Guda C."/>
            <person name="Hadaegh A."/>
            <person name="Iglesias-Rodriguez M.D."/>
            <person name="Jenkins J."/>
            <person name="Jones B.M."/>
            <person name="Lawson T."/>
            <person name="Leese F."/>
            <person name="Lindquist E."/>
            <person name="Lobanov A."/>
            <person name="Lomsadze A."/>
            <person name="Malik S.B."/>
            <person name="Marsh M.E."/>
            <person name="Mackinder L."/>
            <person name="Mock T."/>
            <person name="Mueller-Roeber B."/>
            <person name="Pagarete A."/>
            <person name="Parker M."/>
            <person name="Probert I."/>
            <person name="Quesneville H."/>
            <person name="Raines C."/>
            <person name="Rensing S.A."/>
            <person name="Riano-Pachon D.M."/>
            <person name="Richier S."/>
            <person name="Rokitta S."/>
            <person name="Shiraiwa Y."/>
            <person name="Soanes D.M."/>
            <person name="van der Giezen M."/>
            <person name="Wahlund T.M."/>
            <person name="Williams B."/>
            <person name="Wilson W."/>
            <person name="Wolfe G."/>
            <person name="Wurch L.L."/>
        </authorList>
    </citation>
    <scope>NUCLEOTIDE SEQUENCE</scope>
</reference>
<dbReference type="SUPFAM" id="SSF51735">
    <property type="entry name" value="NAD(P)-binding Rossmann-fold domains"/>
    <property type="match status" value="1"/>
</dbReference>
<dbReference type="GO" id="GO:0005739">
    <property type="term" value="C:mitochondrion"/>
    <property type="evidence" value="ECO:0007669"/>
    <property type="project" value="TreeGrafter"/>
</dbReference>
<dbReference type="PANTHER" id="PTHR12126">
    <property type="entry name" value="NADH-UBIQUINONE OXIDOREDUCTASE 39 KDA SUBUNIT-RELATED"/>
    <property type="match status" value="1"/>
</dbReference>
<dbReference type="KEGG" id="ehx:EMIHUDRAFT_438273"/>
<evidence type="ECO:0000313" key="3">
    <source>
        <dbReference type="Proteomes" id="UP000013827"/>
    </source>
</evidence>
<dbReference type="Gene3D" id="3.40.50.720">
    <property type="entry name" value="NAD(P)-binding Rossmann-like Domain"/>
    <property type="match status" value="1"/>
</dbReference>
<dbReference type="HOGENOM" id="CLU_007383_6_4_1"/>
<organism evidence="2 3">
    <name type="scientific">Emiliania huxleyi (strain CCMP1516)</name>
    <dbReference type="NCBI Taxonomy" id="280463"/>
    <lineage>
        <taxon>Eukaryota</taxon>
        <taxon>Haptista</taxon>
        <taxon>Haptophyta</taxon>
        <taxon>Prymnesiophyceae</taxon>
        <taxon>Isochrysidales</taxon>
        <taxon>Noelaerhabdaceae</taxon>
        <taxon>Emiliania</taxon>
    </lineage>
</organism>
<dbReference type="Proteomes" id="UP000013827">
    <property type="component" value="Unassembled WGS sequence"/>
</dbReference>
<dbReference type="InterPro" id="IPR036291">
    <property type="entry name" value="NAD(P)-bd_dom_sf"/>
</dbReference>
<dbReference type="CDD" id="cd05271">
    <property type="entry name" value="NDUFA9_like_SDR_a"/>
    <property type="match status" value="1"/>
</dbReference>
<dbReference type="PaxDb" id="2903-EOD08615"/>
<dbReference type="RefSeq" id="XP_005761044.1">
    <property type="nucleotide sequence ID" value="XM_005760987.1"/>
</dbReference>
<evidence type="ECO:0000313" key="2">
    <source>
        <dbReference type="EnsemblProtists" id="EOD08615"/>
    </source>
</evidence>
<protein>
    <recommendedName>
        <fullName evidence="1">NAD-dependent epimerase/dehydratase domain-containing protein</fullName>
    </recommendedName>
</protein>
<evidence type="ECO:0000259" key="1">
    <source>
        <dbReference type="Pfam" id="PF01370"/>
    </source>
</evidence>
<dbReference type="eggNOG" id="KOG2865">
    <property type="taxonomic scope" value="Eukaryota"/>
</dbReference>